<sequence>MLVQILMSPVAIAALTIVPGLLLAIALIEGAFPGRLPPALVDILSNILNAYLAWRYPIQSVTEKVSLPSCPYRWPNGQGDKAKFFDGIQNSQKWESDYGPVYRIWSGMKPEIVLTRPDQLQSIFFDSDQHAKAINNDSGYLLGQLLGRCVGLISPPQWQAVRAVMEAPFRQRACQNKAGQIHDMVNSFLETSYQGGPLSTGTLHPARDLKMLPFWIVCDLFYGQLPTHFTEELKGLITIRESLMKHAMSGGIVQFSLSRMFPTQANRDLRVFKSQWRRLNSEVVGYWRSRKCAAPIVDMYDAMYTGRVSEEEVLQTLDEAIFANLDVTTGGLSWNPVFLAAYPECQEKLRQEIKQAQKDGRMDQYLQSASTYLQACILESSRLKPLAAFSVPQSAPTDRVVSGYKIPANTNFVVDAYALNIRSDHWGPDNDTYRPERFLARDNVKLRYLFWRFGFGPRQCMGKYATDIIIRATVVNLVQNYNLRLLNKTIWSRDKSCWITHPDFEICCERIKRETLPVSLSVAADGATK</sequence>
<dbReference type="PANTHER" id="PTHR24303:SF31">
    <property type="entry name" value="CYTOCHROME P450 307A1-RELATED"/>
    <property type="match status" value="1"/>
</dbReference>
<dbReference type="PANTHER" id="PTHR24303">
    <property type="entry name" value="HEME-BINDING MONOOXYGENASE FAMILY"/>
    <property type="match status" value="1"/>
</dbReference>
<dbReference type="GeneID" id="81435984"/>
<dbReference type="GO" id="GO:0020037">
    <property type="term" value="F:heme binding"/>
    <property type="evidence" value="ECO:0007669"/>
    <property type="project" value="InterPro"/>
</dbReference>
<keyword evidence="2 6" id="KW-0479">Metal-binding</keyword>
<dbReference type="InterPro" id="IPR017972">
    <property type="entry name" value="Cyt_P450_CS"/>
</dbReference>
<comment type="similarity">
    <text evidence="7">Belongs to the cytochrome P450 family.</text>
</comment>
<reference evidence="8" key="1">
    <citation type="submission" date="2022-11" db="EMBL/GenBank/DDBJ databases">
        <authorList>
            <person name="Petersen C."/>
        </authorList>
    </citation>
    <scope>NUCLEOTIDE SEQUENCE</scope>
    <source>
        <strain evidence="8">IBT 29864</strain>
    </source>
</reference>
<evidence type="ECO:0000256" key="2">
    <source>
        <dbReference type="ARBA" id="ARBA00022723"/>
    </source>
</evidence>
<keyword evidence="5 7" id="KW-0503">Monooxygenase</keyword>
<comment type="caution">
    <text evidence="8">The sequence shown here is derived from an EMBL/GenBank/DDBJ whole genome shotgun (WGS) entry which is preliminary data.</text>
</comment>
<dbReference type="GO" id="GO:0043386">
    <property type="term" value="P:mycotoxin biosynthetic process"/>
    <property type="evidence" value="ECO:0007669"/>
    <property type="project" value="UniProtKB-ARBA"/>
</dbReference>
<keyword evidence="9" id="KW-1185">Reference proteome</keyword>
<dbReference type="OrthoDB" id="2789670at2759"/>
<dbReference type="GO" id="GO:0016705">
    <property type="term" value="F:oxidoreductase activity, acting on paired donors, with incorporation or reduction of molecular oxygen"/>
    <property type="evidence" value="ECO:0007669"/>
    <property type="project" value="InterPro"/>
</dbReference>
<evidence type="ECO:0000256" key="7">
    <source>
        <dbReference type="RuleBase" id="RU000461"/>
    </source>
</evidence>
<keyword evidence="4 6" id="KW-0408">Iron</keyword>
<name>A0A9W9SS37_9EURO</name>
<dbReference type="InterPro" id="IPR001128">
    <property type="entry name" value="Cyt_P450"/>
</dbReference>
<proteinExistence type="inferred from homology"/>
<dbReference type="InterPro" id="IPR002401">
    <property type="entry name" value="Cyt_P450_E_grp-I"/>
</dbReference>
<dbReference type="AlphaFoldDB" id="A0A9W9SS37"/>
<dbReference type="RefSeq" id="XP_056559019.1">
    <property type="nucleotide sequence ID" value="XM_056696807.1"/>
</dbReference>
<dbReference type="Pfam" id="PF00067">
    <property type="entry name" value="p450"/>
    <property type="match status" value="1"/>
</dbReference>
<protein>
    <submittedName>
        <fullName evidence="8">Uncharacterized protein</fullName>
    </submittedName>
</protein>
<dbReference type="SUPFAM" id="SSF48264">
    <property type="entry name" value="Cytochrome P450"/>
    <property type="match status" value="1"/>
</dbReference>
<dbReference type="GO" id="GO:0005506">
    <property type="term" value="F:iron ion binding"/>
    <property type="evidence" value="ECO:0007669"/>
    <property type="project" value="InterPro"/>
</dbReference>
<dbReference type="EMBL" id="JAPZBS010000002">
    <property type="protein sequence ID" value="KAJ5381448.1"/>
    <property type="molecule type" value="Genomic_DNA"/>
</dbReference>
<evidence type="ECO:0000256" key="5">
    <source>
        <dbReference type="ARBA" id="ARBA00023033"/>
    </source>
</evidence>
<keyword evidence="6 7" id="KW-0349">Heme</keyword>
<evidence type="ECO:0000256" key="4">
    <source>
        <dbReference type="ARBA" id="ARBA00023004"/>
    </source>
</evidence>
<dbReference type="InterPro" id="IPR036396">
    <property type="entry name" value="Cyt_P450_sf"/>
</dbReference>
<evidence type="ECO:0000313" key="9">
    <source>
        <dbReference type="Proteomes" id="UP001147782"/>
    </source>
</evidence>
<reference evidence="8" key="2">
    <citation type="journal article" date="2023" name="IMA Fungus">
        <title>Comparative genomic study of the Penicillium genus elucidates a diverse pangenome and 15 lateral gene transfer events.</title>
        <authorList>
            <person name="Petersen C."/>
            <person name="Sorensen T."/>
            <person name="Nielsen M.R."/>
            <person name="Sondergaard T.E."/>
            <person name="Sorensen J.L."/>
            <person name="Fitzpatrick D.A."/>
            <person name="Frisvad J.C."/>
            <person name="Nielsen K.L."/>
        </authorList>
    </citation>
    <scope>NUCLEOTIDE SEQUENCE</scope>
    <source>
        <strain evidence="8">IBT 29864</strain>
    </source>
</reference>
<gene>
    <name evidence="8" type="ORF">N7496_003876</name>
</gene>
<evidence type="ECO:0000256" key="1">
    <source>
        <dbReference type="ARBA" id="ARBA00001971"/>
    </source>
</evidence>
<dbReference type="Gene3D" id="1.10.630.10">
    <property type="entry name" value="Cytochrome P450"/>
    <property type="match status" value="1"/>
</dbReference>
<keyword evidence="3 7" id="KW-0560">Oxidoreductase</keyword>
<dbReference type="CDD" id="cd20615">
    <property type="entry name" value="CYP_GliC-like"/>
    <property type="match status" value="1"/>
</dbReference>
<evidence type="ECO:0000256" key="3">
    <source>
        <dbReference type="ARBA" id="ARBA00023002"/>
    </source>
</evidence>
<organism evidence="8 9">
    <name type="scientific">Penicillium cataractarum</name>
    <dbReference type="NCBI Taxonomy" id="2100454"/>
    <lineage>
        <taxon>Eukaryota</taxon>
        <taxon>Fungi</taxon>
        <taxon>Dikarya</taxon>
        <taxon>Ascomycota</taxon>
        <taxon>Pezizomycotina</taxon>
        <taxon>Eurotiomycetes</taxon>
        <taxon>Eurotiomycetidae</taxon>
        <taxon>Eurotiales</taxon>
        <taxon>Aspergillaceae</taxon>
        <taxon>Penicillium</taxon>
    </lineage>
</organism>
<evidence type="ECO:0000256" key="6">
    <source>
        <dbReference type="PIRSR" id="PIRSR602401-1"/>
    </source>
</evidence>
<accession>A0A9W9SS37</accession>
<feature type="binding site" description="axial binding residue" evidence="6">
    <location>
        <position position="460"/>
    </location>
    <ligand>
        <name>heme</name>
        <dbReference type="ChEBI" id="CHEBI:30413"/>
    </ligand>
    <ligandPart>
        <name>Fe</name>
        <dbReference type="ChEBI" id="CHEBI:18248"/>
    </ligandPart>
</feature>
<dbReference type="GO" id="GO:0004497">
    <property type="term" value="F:monooxygenase activity"/>
    <property type="evidence" value="ECO:0007669"/>
    <property type="project" value="UniProtKB-KW"/>
</dbReference>
<comment type="cofactor">
    <cofactor evidence="1 6">
        <name>heme</name>
        <dbReference type="ChEBI" id="CHEBI:30413"/>
    </cofactor>
</comment>
<dbReference type="PROSITE" id="PS00086">
    <property type="entry name" value="CYTOCHROME_P450"/>
    <property type="match status" value="1"/>
</dbReference>
<dbReference type="PRINTS" id="PR00463">
    <property type="entry name" value="EP450I"/>
</dbReference>
<evidence type="ECO:0000313" key="8">
    <source>
        <dbReference type="EMBL" id="KAJ5381448.1"/>
    </source>
</evidence>
<dbReference type="Proteomes" id="UP001147782">
    <property type="component" value="Unassembled WGS sequence"/>
</dbReference>